<dbReference type="PANTHER" id="PTHR11328:SF24">
    <property type="entry name" value="MAJOR FACILITATOR SUPERFAMILY (MFS) PROFILE DOMAIN-CONTAINING PROTEIN"/>
    <property type="match status" value="1"/>
</dbReference>
<name>A0A161Q6Z4_9PROT</name>
<evidence type="ECO:0000313" key="8">
    <source>
        <dbReference type="Proteomes" id="UP000075787"/>
    </source>
</evidence>
<gene>
    <name evidence="7" type="ORF">AUP44_22775</name>
</gene>
<dbReference type="RefSeq" id="WP_062762067.1">
    <property type="nucleotide sequence ID" value="NZ_CP121042.1"/>
</dbReference>
<evidence type="ECO:0000313" key="7">
    <source>
        <dbReference type="EMBL" id="KYO55877.1"/>
    </source>
</evidence>
<feature type="transmembrane region" description="Helical" evidence="5">
    <location>
        <begin position="159"/>
        <end position="180"/>
    </location>
</feature>
<evidence type="ECO:0000256" key="1">
    <source>
        <dbReference type="ARBA" id="ARBA00009617"/>
    </source>
</evidence>
<dbReference type="GeneID" id="97239214"/>
<evidence type="ECO:0000256" key="2">
    <source>
        <dbReference type="ARBA" id="ARBA00022692"/>
    </source>
</evidence>
<dbReference type="PROSITE" id="PS50850">
    <property type="entry name" value="MFS"/>
    <property type="match status" value="1"/>
</dbReference>
<dbReference type="GO" id="GO:0005886">
    <property type="term" value="C:plasma membrane"/>
    <property type="evidence" value="ECO:0007669"/>
    <property type="project" value="TreeGrafter"/>
</dbReference>
<dbReference type="AlphaFoldDB" id="A0A161Q6Z4"/>
<keyword evidence="3 5" id="KW-1133">Transmembrane helix</keyword>
<feature type="transmembrane region" description="Helical" evidence="5">
    <location>
        <begin position="266"/>
        <end position="285"/>
    </location>
</feature>
<dbReference type="EMBL" id="LPZR01000054">
    <property type="protein sequence ID" value="KYO55877.1"/>
    <property type="molecule type" value="Genomic_DNA"/>
</dbReference>
<feature type="transmembrane region" description="Helical" evidence="5">
    <location>
        <begin position="297"/>
        <end position="318"/>
    </location>
</feature>
<feature type="transmembrane region" description="Helical" evidence="5">
    <location>
        <begin position="232"/>
        <end position="254"/>
    </location>
</feature>
<dbReference type="InterPro" id="IPR039672">
    <property type="entry name" value="MFS_2"/>
</dbReference>
<feature type="domain" description="Major facilitator superfamily (MFS) profile" evidence="6">
    <location>
        <begin position="230"/>
        <end position="435"/>
    </location>
</feature>
<dbReference type="InterPro" id="IPR020846">
    <property type="entry name" value="MFS_dom"/>
</dbReference>
<evidence type="ECO:0000259" key="6">
    <source>
        <dbReference type="PROSITE" id="PS50850"/>
    </source>
</evidence>
<evidence type="ECO:0000256" key="5">
    <source>
        <dbReference type="SAM" id="Phobius"/>
    </source>
</evidence>
<dbReference type="Gene3D" id="1.20.1250.20">
    <property type="entry name" value="MFS general substrate transporter like domains"/>
    <property type="match status" value="2"/>
</dbReference>
<dbReference type="PANTHER" id="PTHR11328">
    <property type="entry name" value="MAJOR FACILITATOR SUPERFAMILY DOMAIN-CONTAINING PROTEIN"/>
    <property type="match status" value="1"/>
</dbReference>
<dbReference type="GO" id="GO:0015293">
    <property type="term" value="F:symporter activity"/>
    <property type="evidence" value="ECO:0007669"/>
    <property type="project" value="InterPro"/>
</dbReference>
<dbReference type="Pfam" id="PF13347">
    <property type="entry name" value="MFS_2"/>
    <property type="match status" value="1"/>
</dbReference>
<reference evidence="7 8" key="1">
    <citation type="submission" date="2015-12" db="EMBL/GenBank/DDBJ databases">
        <title>Genome sequence of Tistrella mobilis MCCC 1A02139.</title>
        <authorList>
            <person name="Lu L."/>
            <person name="Lai Q."/>
            <person name="Shao Z."/>
            <person name="Qian P."/>
        </authorList>
    </citation>
    <scope>NUCLEOTIDE SEQUENCE [LARGE SCALE GENOMIC DNA]</scope>
    <source>
        <strain evidence="7 8">MCCC 1A02139</strain>
    </source>
</reference>
<proteinExistence type="inferred from homology"/>
<dbReference type="InterPro" id="IPR036259">
    <property type="entry name" value="MFS_trans_sf"/>
</dbReference>
<dbReference type="SUPFAM" id="SSF103473">
    <property type="entry name" value="MFS general substrate transporter"/>
    <property type="match status" value="1"/>
</dbReference>
<feature type="transmembrane region" description="Helical" evidence="5">
    <location>
        <begin position="47"/>
        <end position="67"/>
    </location>
</feature>
<evidence type="ECO:0000256" key="4">
    <source>
        <dbReference type="ARBA" id="ARBA00023136"/>
    </source>
</evidence>
<dbReference type="OrthoDB" id="9764596at2"/>
<keyword evidence="4 5" id="KW-0472">Membrane</keyword>
<feature type="transmembrane region" description="Helical" evidence="5">
    <location>
        <begin position="88"/>
        <end position="106"/>
    </location>
</feature>
<feature type="transmembrane region" description="Helical" evidence="5">
    <location>
        <begin position="394"/>
        <end position="417"/>
    </location>
</feature>
<feature type="transmembrane region" description="Helical" evidence="5">
    <location>
        <begin position="186"/>
        <end position="206"/>
    </location>
</feature>
<feature type="transmembrane region" description="Helical" evidence="5">
    <location>
        <begin position="118"/>
        <end position="138"/>
    </location>
</feature>
<keyword evidence="2 5" id="KW-0812">Transmembrane</keyword>
<accession>A0A161Q6Z4</accession>
<dbReference type="GO" id="GO:0008643">
    <property type="term" value="P:carbohydrate transport"/>
    <property type="evidence" value="ECO:0007669"/>
    <property type="project" value="InterPro"/>
</dbReference>
<protein>
    <recommendedName>
        <fullName evidence="6">Major facilitator superfamily (MFS) profile domain-containing protein</fullName>
    </recommendedName>
</protein>
<feature type="transmembrane region" description="Helical" evidence="5">
    <location>
        <begin position="21"/>
        <end position="41"/>
    </location>
</feature>
<comment type="similarity">
    <text evidence="1">Belongs to the sodium:galactoside symporter (TC 2.A.2) family.</text>
</comment>
<sequence>MTAPARLSRLSRLSRRLSYGAGSVGTGIFTTVPGVLLLYFLTVEVHLSAAVAGMIILIPKAAGLIGDPLIGIWADRLHRSSHGGRRRLMALGALVGCVGLWMLFSLPQQHAGNVAVPVLIYLVCTTGYSLFAVPYSALPAELDARPAERRALVSTRLGLAFLGVLIGGVSAPVIATRAGYDGMGLAMAIACAIAMAAFLTTCRLPAGGMARSRPAPAARTVRQARWRLPRRFVVQMAAFILLLAAAGAFSALLPFLVRELGADGEVVGLAMLVDILAALGSSAVWPSLIRRLGLRRVWWLAAAIGCVGGVMVGTASAIDAPFYVGMALGGASMAGVQIAGFTGLADLTADYLEQGEGGGLITGIWMAGEKTGLASGPLLAGVGLDLLSPILPGAAAGVSMALIPGLLALLSIMVIAIPGTGHDHRAGATTPEAQP</sequence>
<dbReference type="Proteomes" id="UP000075787">
    <property type="component" value="Unassembled WGS sequence"/>
</dbReference>
<evidence type="ECO:0000256" key="3">
    <source>
        <dbReference type="ARBA" id="ARBA00022989"/>
    </source>
</evidence>
<comment type="caution">
    <text evidence="7">The sequence shown here is derived from an EMBL/GenBank/DDBJ whole genome shotgun (WGS) entry which is preliminary data.</text>
</comment>
<organism evidence="7 8">
    <name type="scientific">Tistrella mobilis</name>
    <dbReference type="NCBI Taxonomy" id="171437"/>
    <lineage>
        <taxon>Bacteria</taxon>
        <taxon>Pseudomonadati</taxon>
        <taxon>Pseudomonadota</taxon>
        <taxon>Alphaproteobacteria</taxon>
        <taxon>Geminicoccales</taxon>
        <taxon>Geminicoccaceae</taxon>
        <taxon>Tistrella</taxon>
    </lineage>
</organism>